<dbReference type="GeneID" id="25726773"/>
<feature type="compositionally biased region" description="Gly residues" evidence="2">
    <location>
        <begin position="320"/>
        <end position="330"/>
    </location>
</feature>
<dbReference type="InterPro" id="IPR013087">
    <property type="entry name" value="Znf_C2H2_type"/>
</dbReference>
<keyword evidence="1" id="KW-0863">Zinc-finger</keyword>
<feature type="region of interest" description="Disordered" evidence="2">
    <location>
        <begin position="286"/>
        <end position="332"/>
    </location>
</feature>
<evidence type="ECO:0000313" key="5">
    <source>
        <dbReference type="Proteomes" id="UP000054498"/>
    </source>
</evidence>
<protein>
    <recommendedName>
        <fullName evidence="3">C2H2-type domain-containing protein</fullName>
    </recommendedName>
</protein>
<dbReference type="EMBL" id="KK100274">
    <property type="protein sequence ID" value="KIZ07311.1"/>
    <property type="molecule type" value="Genomic_DNA"/>
</dbReference>
<keyword evidence="1" id="KW-0862">Zinc</keyword>
<feature type="region of interest" description="Disordered" evidence="2">
    <location>
        <begin position="1"/>
        <end position="20"/>
    </location>
</feature>
<dbReference type="KEGG" id="mng:MNEG_0655"/>
<dbReference type="AlphaFoldDB" id="A0A0D2NSX7"/>
<feature type="compositionally biased region" description="Low complexity" evidence="2">
    <location>
        <begin position="297"/>
        <end position="306"/>
    </location>
</feature>
<dbReference type="OrthoDB" id="551397at2759"/>
<organism evidence="4 5">
    <name type="scientific">Monoraphidium neglectum</name>
    <dbReference type="NCBI Taxonomy" id="145388"/>
    <lineage>
        <taxon>Eukaryota</taxon>
        <taxon>Viridiplantae</taxon>
        <taxon>Chlorophyta</taxon>
        <taxon>core chlorophytes</taxon>
        <taxon>Chlorophyceae</taxon>
        <taxon>CS clade</taxon>
        <taxon>Sphaeropleales</taxon>
        <taxon>Selenastraceae</taxon>
        <taxon>Monoraphidium</taxon>
    </lineage>
</organism>
<dbReference type="PANTHER" id="PTHR35744:SF4">
    <property type="entry name" value="OS04G0464600 PROTEIN"/>
    <property type="match status" value="1"/>
</dbReference>
<keyword evidence="1" id="KW-0479">Metal-binding</keyword>
<dbReference type="Proteomes" id="UP000054498">
    <property type="component" value="Unassembled WGS sequence"/>
</dbReference>
<dbReference type="GO" id="GO:0008270">
    <property type="term" value="F:zinc ion binding"/>
    <property type="evidence" value="ECO:0007669"/>
    <property type="project" value="UniProtKB-KW"/>
</dbReference>
<accession>A0A0D2NSX7</accession>
<gene>
    <name evidence="4" type="ORF">MNEG_0655</name>
</gene>
<name>A0A0D2NSX7_9CHLO</name>
<evidence type="ECO:0000256" key="2">
    <source>
        <dbReference type="SAM" id="MobiDB-lite"/>
    </source>
</evidence>
<proteinExistence type="predicted"/>
<dbReference type="RefSeq" id="XP_013906330.1">
    <property type="nucleotide sequence ID" value="XM_014050876.1"/>
</dbReference>
<dbReference type="SMART" id="SM00355">
    <property type="entry name" value="ZnF_C2H2"/>
    <property type="match status" value="1"/>
</dbReference>
<evidence type="ECO:0000313" key="4">
    <source>
        <dbReference type="EMBL" id="KIZ07311.1"/>
    </source>
</evidence>
<evidence type="ECO:0000259" key="3">
    <source>
        <dbReference type="PROSITE" id="PS50157"/>
    </source>
</evidence>
<evidence type="ECO:0000256" key="1">
    <source>
        <dbReference type="PROSITE-ProRule" id="PRU00042"/>
    </source>
</evidence>
<dbReference type="PANTHER" id="PTHR35744">
    <property type="entry name" value="C2H2-TYPE DOMAIN-CONTAINING PROTEIN"/>
    <property type="match status" value="1"/>
</dbReference>
<feature type="domain" description="C2H2-type" evidence="3">
    <location>
        <begin position="338"/>
        <end position="366"/>
    </location>
</feature>
<reference evidence="4 5" key="1">
    <citation type="journal article" date="2013" name="BMC Genomics">
        <title>Reconstruction of the lipid metabolism for the microalga Monoraphidium neglectum from its genome sequence reveals characteristics suitable for biofuel production.</title>
        <authorList>
            <person name="Bogen C."/>
            <person name="Al-Dilaimi A."/>
            <person name="Albersmeier A."/>
            <person name="Wichmann J."/>
            <person name="Grundmann M."/>
            <person name="Rupp O."/>
            <person name="Lauersen K.J."/>
            <person name="Blifernez-Klassen O."/>
            <person name="Kalinowski J."/>
            <person name="Goesmann A."/>
            <person name="Mussgnug J.H."/>
            <person name="Kruse O."/>
        </authorList>
    </citation>
    <scope>NUCLEOTIDE SEQUENCE [LARGE SCALE GENOMIC DNA]</scope>
    <source>
        <strain evidence="4 5">SAG 48.87</strain>
    </source>
</reference>
<sequence>MPLHTALGIGRKPGSAGTEASSVLAPCHVPRFISKPAVAARAAAGSTATAASAGRRIRGAGYYERYLRNRRKRGGEFLDDDGVGIEGPAAPLPPGAWLPHLSDEPPPPGVSAAALAFGNAAGGAVAAPGRWPAHAALLRGVVREAVAAYRLAPPPEVQRPRDAVDRLRDRVPEDQASGLLAGLARADGLIIGPPNLQQQRNPDVQLPRLLRVEEACAHGEAVEVYAFWDVSSLHPRALDPRVVVHRMRRVLAAAGEVRGLYAYCARRQLSWVPEAFMRLHAPERLQGGPRARVPSHQQQQQLQQQQPAEAAADLKSTADDGGGSSGGGEGALEPAVKLRCPVCGQGSRSYDMLRRHMGQVHKQRAPPLAELERAMSAQLQGPAPAKPPGAAQDVAAAEAIAAMWRGGLTNTGGRTLGKVAAYTSSSGALFTPRPGLQISLRYVLAREGADVRIVQNQREAVDESLTQGLAVLLDRLERRHGNDVSTSHVVVAIASDSRAHAPLLQRARQLGCSILAICNAQAHCPEADALLRWRVLSAGRYIV</sequence>
<keyword evidence="5" id="KW-1185">Reference proteome</keyword>
<dbReference type="PROSITE" id="PS50157">
    <property type="entry name" value="ZINC_FINGER_C2H2_2"/>
    <property type="match status" value="1"/>
</dbReference>